<dbReference type="InterPro" id="IPR058922">
    <property type="entry name" value="WHD_DRP"/>
</dbReference>
<evidence type="ECO:0000256" key="1">
    <source>
        <dbReference type="ARBA" id="ARBA00008894"/>
    </source>
</evidence>
<dbReference type="Gene3D" id="1.20.5.4130">
    <property type="match status" value="1"/>
</dbReference>
<dbReference type="InterPro" id="IPR055414">
    <property type="entry name" value="LRR_R13L4/SHOC2-like"/>
</dbReference>
<dbReference type="GO" id="GO:0002758">
    <property type="term" value="P:innate immune response-activating signaling pathway"/>
    <property type="evidence" value="ECO:0007669"/>
    <property type="project" value="UniProtKB-ARBA"/>
</dbReference>
<dbReference type="PANTHER" id="PTHR23155:SF1181">
    <property type="entry name" value="OS08G0170200 PROTEIN"/>
    <property type="match status" value="1"/>
</dbReference>
<dbReference type="Gene3D" id="3.40.50.300">
    <property type="entry name" value="P-loop containing nucleotide triphosphate hydrolases"/>
    <property type="match status" value="1"/>
</dbReference>
<dbReference type="InterPro" id="IPR041118">
    <property type="entry name" value="Rx_N"/>
</dbReference>
<dbReference type="GO" id="GO:0009626">
    <property type="term" value="P:plant-type hypersensitive response"/>
    <property type="evidence" value="ECO:0007669"/>
    <property type="project" value="UniProtKB-ARBA"/>
</dbReference>
<dbReference type="GO" id="GO:0043531">
    <property type="term" value="F:ADP binding"/>
    <property type="evidence" value="ECO:0007669"/>
    <property type="project" value="InterPro"/>
</dbReference>
<dbReference type="Pfam" id="PF00931">
    <property type="entry name" value="NB-ARC"/>
    <property type="match status" value="1"/>
</dbReference>
<dbReference type="InterPro" id="IPR042197">
    <property type="entry name" value="Apaf_helical"/>
</dbReference>
<comment type="caution">
    <text evidence="12">The sequence shown here is derived from an EMBL/GenBank/DDBJ whole genome shotgun (WGS) entry which is preliminary data.</text>
</comment>
<dbReference type="Proteomes" id="UP000604825">
    <property type="component" value="Unassembled WGS sequence"/>
</dbReference>
<dbReference type="InterPro" id="IPR002182">
    <property type="entry name" value="NB-ARC"/>
</dbReference>
<evidence type="ECO:0000259" key="9">
    <source>
        <dbReference type="Pfam" id="PF18052"/>
    </source>
</evidence>
<evidence type="ECO:0000256" key="4">
    <source>
        <dbReference type="ARBA" id="ARBA00022741"/>
    </source>
</evidence>
<dbReference type="OrthoDB" id="690251at2759"/>
<evidence type="ECO:0000256" key="2">
    <source>
        <dbReference type="ARBA" id="ARBA00022614"/>
    </source>
</evidence>
<gene>
    <name evidence="12" type="ORF">NCGR_LOCUS59377</name>
</gene>
<accession>A0A811S160</accession>
<feature type="region of interest" description="Disordered" evidence="7">
    <location>
        <begin position="1272"/>
        <end position="1295"/>
    </location>
</feature>
<organism evidence="12 13">
    <name type="scientific">Miscanthus lutarioriparius</name>
    <dbReference type="NCBI Taxonomy" id="422564"/>
    <lineage>
        <taxon>Eukaryota</taxon>
        <taxon>Viridiplantae</taxon>
        <taxon>Streptophyta</taxon>
        <taxon>Embryophyta</taxon>
        <taxon>Tracheophyta</taxon>
        <taxon>Spermatophyta</taxon>
        <taxon>Magnoliopsida</taxon>
        <taxon>Liliopsida</taxon>
        <taxon>Poales</taxon>
        <taxon>Poaceae</taxon>
        <taxon>PACMAD clade</taxon>
        <taxon>Panicoideae</taxon>
        <taxon>Andropogonodae</taxon>
        <taxon>Andropogoneae</taxon>
        <taxon>Saccharinae</taxon>
        <taxon>Miscanthus</taxon>
    </lineage>
</organism>
<dbReference type="InterPro" id="IPR032675">
    <property type="entry name" value="LRR_dom_sf"/>
</dbReference>
<proteinExistence type="inferred from homology"/>
<feature type="domain" description="Disease resistance protein winged helix" evidence="10">
    <location>
        <begin position="445"/>
        <end position="513"/>
    </location>
</feature>
<evidence type="ECO:0000313" key="12">
    <source>
        <dbReference type="EMBL" id="CAD6335279.1"/>
    </source>
</evidence>
<dbReference type="SUPFAM" id="SSF52058">
    <property type="entry name" value="L domain-like"/>
    <property type="match status" value="1"/>
</dbReference>
<evidence type="ECO:0000256" key="7">
    <source>
        <dbReference type="SAM" id="MobiDB-lite"/>
    </source>
</evidence>
<keyword evidence="2" id="KW-0433">Leucine-rich repeat</keyword>
<dbReference type="Pfam" id="PF23598">
    <property type="entry name" value="LRR_14"/>
    <property type="match status" value="1"/>
</dbReference>
<dbReference type="GO" id="GO:0042742">
    <property type="term" value="P:defense response to bacterium"/>
    <property type="evidence" value="ECO:0007669"/>
    <property type="project" value="UniProtKB-ARBA"/>
</dbReference>
<evidence type="ECO:0000259" key="8">
    <source>
        <dbReference type="Pfam" id="PF00931"/>
    </source>
</evidence>
<dbReference type="CDD" id="cd14798">
    <property type="entry name" value="RX-CC_like"/>
    <property type="match status" value="1"/>
</dbReference>
<dbReference type="Gene3D" id="1.10.8.430">
    <property type="entry name" value="Helical domain of apoptotic protease-activating factors"/>
    <property type="match status" value="1"/>
</dbReference>
<dbReference type="Gene3D" id="1.10.10.10">
    <property type="entry name" value="Winged helix-like DNA-binding domain superfamily/Winged helix DNA-binding domain"/>
    <property type="match status" value="1"/>
</dbReference>
<keyword evidence="5" id="KW-0611">Plant defense</keyword>
<protein>
    <submittedName>
        <fullName evidence="12">Uncharacterized protein</fullName>
    </submittedName>
</protein>
<sequence length="1587" mass="181259">MAVVLGAMGSLAPKLLQLLQSEYELQKNMERKVKFVTRELESIQAALHKVAAVPWDQLDEQVKVWASQVRDASYDMEDVLDTFLVRVEGGEPVNRSRLKRALKKMGGLFGKFKARRDITGAIDGIEKQLQEVADRRARYKIDDIVANPAPATTVDPRLSAYYTKASQLVGIDEPRDKLIEMLSIREGDRSSNEMKIISIVGFGGLGKTTLAKAVYDKVYHQFDCGAFVPVGRNPDPKKVLRDILIDLINGEDEKPFSDQYNGRNTVPDLMPLDERQLIIKLRKFIEGKRYCIVIDDIWDEKTWEVIKNAFVDSNPRSRIIATTRNPKVSEEIGKVYRMEKLPESQSRKLLYSRTFGAEEKWPGNNDELAVVSQKILHRCDGVPLAIITIGSLLAEKQIEEWSNVYDSVGFGHGDDRQVNNMKKILSFSYYDLPCHLRTCMLCLTVYPEDSRINNDGLIYRWIAEGLVQTEEGKEPFKVGESYVLELINRGMIEPVEHYGFLKGCRVHDMVLHMIRNLSRDENFFAVQDSKQWSQGSDVRRLALHGAEHIKVNDRDVPKLRSFNAIRCVTDNIPPVSRFKLLRVLSLEGCRPLEGHLDTEYLGKLFHLRYLALVDTPIRELSKKIGHLKFLQTLVFTRTGVEELPTSMKQLTKLMCLIADDKTRVPDWIGELTSLAELSMQGADADRCLIKELGKLRNLRTLCIGIALQDDEGEVRGFLEALSNLEKIEAISVQTSKRFGCKDAIPIMQPSFVLHCNNLRALDLFPWVFSKLPKWINPQALPKLCTLKLNLSVLYQQDVEILGKFQNLCFLWLCVSGFWSKNSIVGGGRFQNLRYFVGDALCHQLEFVRGAVPRLEDIRLLISVRRIFNTSYDLGLKFGLGNISALQAVEALLDCSYCLRREVEEVEAELRHAVSIHPNRPTLQISRRREDEMVTSSDSVVERQKKRAHRLRSQIGFLKIAHNAMNQEVREMGDIKIDLNPSDAKNKVQGFRQLFSETVNRVQHKLPPVQEDTPIHDRDLTHHAPVEDIKAMEQALEILTVEYPRLAAMLDELRYTFSLQGAMPMPHVLNLNIRVFDIMVDKLGLDLGLLGKISSLQGINAHVICQFCFPTEVEKVEAELRQAVEIHHPNNPPTLEIIRYAEDRMVKSDSDSQMLGRQTMKRTGLVDRVNHEKHLHSTLIDKVIEIVEQQTNTTLRDAAKHKEQRFREHFNAIKDRVAHELLRVYENIPNPDLKRLTEEIEDTERALQILTVEYPRLAAMLEELITALGLEAEDEDEVTDDKEATATSLSDRKVEDEGAVPRPRVMALYIDVDDVMDNNIGLHFGVGNHRSLQGQGIKAYIDCALCFPTEVESVEAELRHAIHIQQPNNPPTIEIIRFREDKMVNSDSQMLERQNRRAARLWVRIGHQQDLHNAIYSEAVEMRELITNLNLDDDTKNKRTGLVDRVNHQKHLYNTLIDKVIEIVEQKTNTTLSDAAKHKERRFHENFNAVKDRVEHELLRVKENIPNRDLKRLTDEIEDMEWALQILTVEYPRLAAMLEELKTALGLEAEDEVTDDEEASATSLSQEVVSAASVSETNGEEPIHLSNQ</sequence>
<evidence type="ECO:0000313" key="13">
    <source>
        <dbReference type="Proteomes" id="UP000604825"/>
    </source>
</evidence>
<evidence type="ECO:0000259" key="11">
    <source>
        <dbReference type="Pfam" id="PF23598"/>
    </source>
</evidence>
<feature type="domain" description="NB-ARC" evidence="8">
    <location>
        <begin position="191"/>
        <end position="355"/>
    </location>
</feature>
<keyword evidence="6" id="KW-0175">Coiled coil</keyword>
<feature type="domain" description="Disease resistance N-terminal" evidence="9">
    <location>
        <begin position="7"/>
        <end position="94"/>
    </location>
</feature>
<evidence type="ECO:0000256" key="5">
    <source>
        <dbReference type="ARBA" id="ARBA00022821"/>
    </source>
</evidence>
<dbReference type="InterPro" id="IPR036388">
    <property type="entry name" value="WH-like_DNA-bd_sf"/>
</dbReference>
<feature type="compositionally biased region" description="Low complexity" evidence="7">
    <location>
        <begin position="1566"/>
        <end position="1575"/>
    </location>
</feature>
<dbReference type="Pfam" id="PF18052">
    <property type="entry name" value="Rx_N"/>
    <property type="match status" value="1"/>
</dbReference>
<dbReference type="FunFam" id="1.10.10.10:FF:000322">
    <property type="entry name" value="Probable disease resistance protein At1g63360"/>
    <property type="match status" value="1"/>
</dbReference>
<feature type="domain" description="Disease resistance R13L4/SHOC-2-like LRR" evidence="11">
    <location>
        <begin position="558"/>
        <end position="922"/>
    </location>
</feature>
<keyword evidence="3" id="KW-0677">Repeat</keyword>
<dbReference type="PRINTS" id="PR00364">
    <property type="entry name" value="DISEASERSIST"/>
</dbReference>
<name>A0A811S160_9POAL</name>
<feature type="region of interest" description="Disordered" evidence="7">
    <location>
        <begin position="1550"/>
        <end position="1587"/>
    </location>
</feature>
<keyword evidence="13" id="KW-1185">Reference proteome</keyword>
<evidence type="ECO:0000256" key="6">
    <source>
        <dbReference type="ARBA" id="ARBA00023054"/>
    </source>
</evidence>
<dbReference type="Gene3D" id="3.80.10.10">
    <property type="entry name" value="Ribonuclease Inhibitor"/>
    <property type="match status" value="1"/>
</dbReference>
<reference evidence="12" key="1">
    <citation type="submission" date="2020-10" db="EMBL/GenBank/DDBJ databases">
        <authorList>
            <person name="Han B."/>
            <person name="Lu T."/>
            <person name="Zhao Q."/>
            <person name="Huang X."/>
            <person name="Zhao Y."/>
        </authorList>
    </citation>
    <scope>NUCLEOTIDE SEQUENCE</scope>
</reference>
<evidence type="ECO:0000259" key="10">
    <source>
        <dbReference type="Pfam" id="PF23559"/>
    </source>
</evidence>
<dbReference type="Pfam" id="PF23559">
    <property type="entry name" value="WHD_DRP"/>
    <property type="match status" value="1"/>
</dbReference>
<evidence type="ECO:0000256" key="3">
    <source>
        <dbReference type="ARBA" id="ARBA00022737"/>
    </source>
</evidence>
<dbReference type="SUPFAM" id="SSF52540">
    <property type="entry name" value="P-loop containing nucleoside triphosphate hydrolases"/>
    <property type="match status" value="1"/>
</dbReference>
<dbReference type="EMBL" id="CAJGYO010000018">
    <property type="protein sequence ID" value="CAD6335279.1"/>
    <property type="molecule type" value="Genomic_DNA"/>
</dbReference>
<dbReference type="InterPro" id="IPR027417">
    <property type="entry name" value="P-loop_NTPase"/>
</dbReference>
<comment type="similarity">
    <text evidence="1">Belongs to the disease resistance NB-LRR family.</text>
</comment>
<dbReference type="InterPro" id="IPR038005">
    <property type="entry name" value="RX-like_CC"/>
</dbReference>
<dbReference type="PANTHER" id="PTHR23155">
    <property type="entry name" value="DISEASE RESISTANCE PROTEIN RP"/>
    <property type="match status" value="1"/>
</dbReference>
<dbReference type="InterPro" id="IPR044974">
    <property type="entry name" value="Disease_R_plants"/>
</dbReference>
<keyword evidence="4" id="KW-0547">Nucleotide-binding</keyword>